<accession>A0A433UU38</accession>
<dbReference type="RefSeq" id="WP_127086489.1">
    <property type="nucleotide sequence ID" value="NZ_RSCL01000033.1"/>
</dbReference>
<dbReference type="OrthoDB" id="517965at2"/>
<keyword evidence="1" id="KW-0812">Transmembrane</keyword>
<reference evidence="2" key="2">
    <citation type="journal article" date="2019" name="Genome Biol. Evol.">
        <title>Day and night: Metabolic profiles and evolutionary relationships of six axenic non-marine cyanobacteria.</title>
        <authorList>
            <person name="Will S.E."/>
            <person name="Henke P."/>
            <person name="Boedeker C."/>
            <person name="Huang S."/>
            <person name="Brinkmann H."/>
            <person name="Rohde M."/>
            <person name="Jarek M."/>
            <person name="Friedl T."/>
            <person name="Seufert S."/>
            <person name="Schumacher M."/>
            <person name="Overmann J."/>
            <person name="Neumann-Schaal M."/>
            <person name="Petersen J."/>
        </authorList>
    </citation>
    <scope>NUCLEOTIDE SEQUENCE [LARGE SCALE GENOMIC DNA]</scope>
    <source>
        <strain evidence="2">PCC 7102</strain>
    </source>
</reference>
<keyword evidence="3" id="KW-1185">Reference proteome</keyword>
<comment type="caution">
    <text evidence="2">The sequence shown here is derived from an EMBL/GenBank/DDBJ whole genome shotgun (WGS) entry which is preliminary data.</text>
</comment>
<protein>
    <recommendedName>
        <fullName evidence="4">Cytochrome b561 bacterial/Ni-hydrogenase domain-containing protein</fullName>
    </recommendedName>
</protein>
<name>A0A433UU38_9CYAN</name>
<feature type="transmembrane region" description="Helical" evidence="1">
    <location>
        <begin position="49"/>
        <end position="68"/>
    </location>
</feature>
<evidence type="ECO:0000256" key="1">
    <source>
        <dbReference type="SAM" id="Phobius"/>
    </source>
</evidence>
<dbReference type="AlphaFoldDB" id="A0A433UU38"/>
<keyword evidence="1" id="KW-1133">Transmembrane helix</keyword>
<dbReference type="EMBL" id="RSCL01000033">
    <property type="protein sequence ID" value="RUS97363.1"/>
    <property type="molecule type" value="Genomic_DNA"/>
</dbReference>
<evidence type="ECO:0008006" key="4">
    <source>
        <dbReference type="Google" id="ProtNLM"/>
    </source>
</evidence>
<dbReference type="Proteomes" id="UP000271624">
    <property type="component" value="Unassembled WGS sequence"/>
</dbReference>
<proteinExistence type="predicted"/>
<evidence type="ECO:0000313" key="3">
    <source>
        <dbReference type="Proteomes" id="UP000271624"/>
    </source>
</evidence>
<sequence length="82" mass="9280">MLRNRKLFIIHYIKLLAAIALIAAGAIHTFPVLWLAWDEQMRKTPELHGVIGAIAFTLGIANLGLLMFESRKLLRRARSART</sequence>
<organism evidence="2 3">
    <name type="scientific">Dulcicalothrix desertica PCC 7102</name>
    <dbReference type="NCBI Taxonomy" id="232991"/>
    <lineage>
        <taxon>Bacteria</taxon>
        <taxon>Bacillati</taxon>
        <taxon>Cyanobacteriota</taxon>
        <taxon>Cyanophyceae</taxon>
        <taxon>Nostocales</taxon>
        <taxon>Calotrichaceae</taxon>
        <taxon>Dulcicalothrix</taxon>
    </lineage>
</organism>
<keyword evidence="1" id="KW-0472">Membrane</keyword>
<gene>
    <name evidence="2" type="ORF">DSM106972_084660</name>
</gene>
<reference evidence="2" key="1">
    <citation type="submission" date="2018-12" db="EMBL/GenBank/DDBJ databases">
        <authorList>
            <person name="Will S."/>
            <person name="Neumann-Schaal M."/>
            <person name="Henke P."/>
        </authorList>
    </citation>
    <scope>NUCLEOTIDE SEQUENCE</scope>
    <source>
        <strain evidence="2">PCC 7102</strain>
    </source>
</reference>
<feature type="transmembrane region" description="Helical" evidence="1">
    <location>
        <begin position="12"/>
        <end position="37"/>
    </location>
</feature>
<evidence type="ECO:0000313" key="2">
    <source>
        <dbReference type="EMBL" id="RUS97363.1"/>
    </source>
</evidence>